<dbReference type="AlphaFoldDB" id="A0A1G8DTK8"/>
<dbReference type="OrthoDB" id="5886954at2"/>
<evidence type="ECO:0008006" key="3">
    <source>
        <dbReference type="Google" id="ProtNLM"/>
    </source>
</evidence>
<dbReference type="SUPFAM" id="SSF56925">
    <property type="entry name" value="OMPA-like"/>
    <property type="match status" value="1"/>
</dbReference>
<reference evidence="1 2" key="1">
    <citation type="submission" date="2016-10" db="EMBL/GenBank/DDBJ databases">
        <authorList>
            <person name="de Groot N.N."/>
        </authorList>
    </citation>
    <scope>NUCLEOTIDE SEQUENCE [LARGE SCALE GENOMIC DNA]</scope>
    <source>
        <strain evidence="1 2">CGMCC 1.10228</strain>
    </source>
</reference>
<dbReference type="RefSeq" id="WP_093276334.1">
    <property type="nucleotide sequence ID" value="NZ_FNDD01000021.1"/>
</dbReference>
<proteinExistence type="predicted"/>
<keyword evidence="2" id="KW-1185">Reference proteome</keyword>
<protein>
    <recommendedName>
        <fullName evidence="3">Outer membrane protein beta-barrel domain-containing protein</fullName>
    </recommendedName>
</protein>
<dbReference type="EMBL" id="FNDD01000021">
    <property type="protein sequence ID" value="SDH60901.1"/>
    <property type="molecule type" value="Genomic_DNA"/>
</dbReference>
<dbReference type="STRING" id="861298.SAMN04488136_12157"/>
<organism evidence="1 2">
    <name type="scientific">Vibrio xiamenensis</name>
    <dbReference type="NCBI Taxonomy" id="861298"/>
    <lineage>
        <taxon>Bacteria</taxon>
        <taxon>Pseudomonadati</taxon>
        <taxon>Pseudomonadota</taxon>
        <taxon>Gammaproteobacteria</taxon>
        <taxon>Vibrionales</taxon>
        <taxon>Vibrionaceae</taxon>
        <taxon>Vibrio</taxon>
    </lineage>
</organism>
<evidence type="ECO:0000313" key="1">
    <source>
        <dbReference type="EMBL" id="SDH60901.1"/>
    </source>
</evidence>
<gene>
    <name evidence="1" type="ORF">SAMN04488136_12157</name>
</gene>
<dbReference type="Gene3D" id="2.40.160.20">
    <property type="match status" value="1"/>
</dbReference>
<name>A0A1G8DTK8_9VIBR</name>
<accession>A0A1G8DTK8</accession>
<dbReference type="InterPro" id="IPR011250">
    <property type="entry name" value="OMP/PagP_B-barrel"/>
</dbReference>
<sequence>MLKPSQVGILSLMCLFSGFTFAKGERYGVSYNLFSVESIEYDEGESGAQELTRYGLVHTRPLDENNNRWRWWFGLNYISGEIDAPADGVYQEVTNYELRVVPQYAIGTWTLFTPYIGAGLSFGYSQYSERWVVDSDGYKYGDQLDDLAQFELGAVVTAGMTIKLGSNPNAHVQITPQASYILPVYNDGLGGVELSVSVLF</sequence>
<dbReference type="Proteomes" id="UP000198854">
    <property type="component" value="Unassembled WGS sequence"/>
</dbReference>
<evidence type="ECO:0000313" key="2">
    <source>
        <dbReference type="Proteomes" id="UP000198854"/>
    </source>
</evidence>